<evidence type="ECO:0000259" key="7">
    <source>
        <dbReference type="SMART" id="SM00906"/>
    </source>
</evidence>
<dbReference type="GO" id="GO:0000981">
    <property type="term" value="F:DNA-binding transcription factor activity, RNA polymerase II-specific"/>
    <property type="evidence" value="ECO:0007669"/>
    <property type="project" value="InterPro"/>
</dbReference>
<organism evidence="8 9">
    <name type="scientific">Aspergillus terreus (strain NIH 2624 / FGSC A1156)</name>
    <dbReference type="NCBI Taxonomy" id="341663"/>
    <lineage>
        <taxon>Eukaryota</taxon>
        <taxon>Fungi</taxon>
        <taxon>Dikarya</taxon>
        <taxon>Ascomycota</taxon>
        <taxon>Pezizomycotina</taxon>
        <taxon>Eurotiomycetes</taxon>
        <taxon>Eurotiomycetidae</taxon>
        <taxon>Eurotiales</taxon>
        <taxon>Aspergillaceae</taxon>
        <taxon>Aspergillus</taxon>
        <taxon>Aspergillus subgen. Circumdati</taxon>
    </lineage>
</organism>
<keyword evidence="4" id="KW-0804">Transcription</keyword>
<dbReference type="STRING" id="341663.Q0CFH9"/>
<proteinExistence type="predicted"/>
<dbReference type="AlphaFoldDB" id="Q0CFH9"/>
<keyword evidence="3" id="KW-0805">Transcription regulation</keyword>
<dbReference type="GO" id="GO:0005634">
    <property type="term" value="C:nucleus"/>
    <property type="evidence" value="ECO:0007669"/>
    <property type="project" value="UniProtKB-SubCell"/>
</dbReference>
<feature type="region of interest" description="Disordered" evidence="6">
    <location>
        <begin position="79"/>
        <end position="120"/>
    </location>
</feature>
<name>Q0CFH9_ASPTN</name>
<dbReference type="RefSeq" id="XP_001216176.1">
    <property type="nucleotide sequence ID" value="XM_001216176.1"/>
</dbReference>
<dbReference type="Proteomes" id="UP000007963">
    <property type="component" value="Unassembled WGS sequence"/>
</dbReference>
<feature type="domain" description="Xylanolytic transcriptional activator regulatory" evidence="7">
    <location>
        <begin position="244"/>
        <end position="329"/>
    </location>
</feature>
<dbReference type="InterPro" id="IPR050815">
    <property type="entry name" value="TF_fung"/>
</dbReference>
<dbReference type="Pfam" id="PF04082">
    <property type="entry name" value="Fungal_trans"/>
    <property type="match status" value="1"/>
</dbReference>
<protein>
    <recommendedName>
        <fullName evidence="7">Xylanolytic transcriptional activator regulatory domain-containing protein</fullName>
    </recommendedName>
</protein>
<dbReference type="GO" id="GO:0006351">
    <property type="term" value="P:DNA-templated transcription"/>
    <property type="evidence" value="ECO:0007669"/>
    <property type="project" value="InterPro"/>
</dbReference>
<dbReference type="OrthoDB" id="4459777at2759"/>
<dbReference type="GeneID" id="4322675"/>
<evidence type="ECO:0000256" key="2">
    <source>
        <dbReference type="ARBA" id="ARBA00022723"/>
    </source>
</evidence>
<dbReference type="InterPro" id="IPR007219">
    <property type="entry name" value="XnlR_reg_dom"/>
</dbReference>
<dbReference type="OMA" id="ASICVDE"/>
<comment type="subcellular location">
    <subcellularLocation>
        <location evidence="1">Nucleus</location>
    </subcellularLocation>
</comment>
<dbReference type="SMART" id="SM00906">
    <property type="entry name" value="Fungal_trans"/>
    <property type="match status" value="1"/>
</dbReference>
<accession>Q0CFH9</accession>
<evidence type="ECO:0000313" key="8">
    <source>
        <dbReference type="EMBL" id="EAU31817.1"/>
    </source>
</evidence>
<keyword evidence="2" id="KW-0479">Metal-binding</keyword>
<dbReference type="VEuPathDB" id="FungiDB:ATEG_07555"/>
<dbReference type="GO" id="GO:0003677">
    <property type="term" value="F:DNA binding"/>
    <property type="evidence" value="ECO:0007669"/>
    <property type="project" value="InterPro"/>
</dbReference>
<dbReference type="eggNOG" id="ENOG502SJHM">
    <property type="taxonomic scope" value="Eukaryota"/>
</dbReference>
<dbReference type="PANTHER" id="PTHR47338">
    <property type="entry name" value="ZN(II)2CYS6 TRANSCRIPTION FACTOR (EUROFUNG)-RELATED"/>
    <property type="match status" value="1"/>
</dbReference>
<dbReference type="HOGENOM" id="CLU_567376_0_0_1"/>
<evidence type="ECO:0000256" key="5">
    <source>
        <dbReference type="ARBA" id="ARBA00023242"/>
    </source>
</evidence>
<dbReference type="GO" id="GO:0008270">
    <property type="term" value="F:zinc ion binding"/>
    <property type="evidence" value="ECO:0007669"/>
    <property type="project" value="InterPro"/>
</dbReference>
<evidence type="ECO:0000256" key="6">
    <source>
        <dbReference type="SAM" id="MobiDB-lite"/>
    </source>
</evidence>
<evidence type="ECO:0000256" key="4">
    <source>
        <dbReference type="ARBA" id="ARBA00023163"/>
    </source>
</evidence>
<evidence type="ECO:0000256" key="3">
    <source>
        <dbReference type="ARBA" id="ARBA00023015"/>
    </source>
</evidence>
<reference evidence="9" key="1">
    <citation type="submission" date="2005-09" db="EMBL/GenBank/DDBJ databases">
        <title>Annotation of the Aspergillus terreus NIH2624 genome.</title>
        <authorList>
            <person name="Birren B.W."/>
            <person name="Lander E.S."/>
            <person name="Galagan J.E."/>
            <person name="Nusbaum C."/>
            <person name="Devon K."/>
            <person name="Henn M."/>
            <person name="Ma L.-J."/>
            <person name="Jaffe D.B."/>
            <person name="Butler J."/>
            <person name="Alvarez P."/>
            <person name="Gnerre S."/>
            <person name="Grabherr M."/>
            <person name="Kleber M."/>
            <person name="Mauceli E.W."/>
            <person name="Brockman W."/>
            <person name="Rounsley S."/>
            <person name="Young S.K."/>
            <person name="LaButti K."/>
            <person name="Pushparaj V."/>
            <person name="DeCaprio D."/>
            <person name="Crawford M."/>
            <person name="Koehrsen M."/>
            <person name="Engels R."/>
            <person name="Montgomery P."/>
            <person name="Pearson M."/>
            <person name="Howarth C."/>
            <person name="Larson L."/>
            <person name="Luoma S."/>
            <person name="White J."/>
            <person name="Alvarado L."/>
            <person name="Kodira C.D."/>
            <person name="Zeng Q."/>
            <person name="Oleary S."/>
            <person name="Yandava C."/>
            <person name="Denning D.W."/>
            <person name="Nierman W.C."/>
            <person name="Milne T."/>
            <person name="Madden K."/>
        </authorList>
    </citation>
    <scope>NUCLEOTIDE SEQUENCE [LARGE SCALE GENOMIC DNA]</scope>
    <source>
        <strain evidence="9">NIH 2624 / FGSC A1156</strain>
    </source>
</reference>
<dbReference type="PANTHER" id="PTHR47338:SF10">
    <property type="entry name" value="TRANSCRIPTION FACTOR DOMAIN-CONTAINING PROTEIN-RELATED"/>
    <property type="match status" value="1"/>
</dbReference>
<keyword evidence="5" id="KW-0539">Nucleus</keyword>
<gene>
    <name evidence="8" type="ORF">ATEG_07555</name>
</gene>
<sequence>MSGYTLTISQVTCSGPSVAFVAAPASAASFPLDAENRMRSGENRGCSGKQVGLGRYTYLLLAHPVHWLLAQDRCISCQSPRSESTNPAAVRSSSLSTTSASPKNPQSSLEKAPEEGAEEEIPPELAKALVDLFFLKIQPWLPLFHRPTFYQTYIGNNQTMRAMGDLSMDERLMFWAIFALAAKYYSAGDWARIPAPERGAQFAVNANQAYARLRLSASKSSEAYLKGCILLAFYLYTSCLRHQSWILTGVCVRMAFDLNLHRIDAIETEGNCGADEQQLTTRWMRKEGLRRIWWLVWELDRFGSILLQRPYAIDDRSVRVCLPVSDHDWFAGRRVGSAMLDREPHRVWNSLQGSENQSERAWFLVCNHLVSLAHASYQYPSNEEVGEIVRMETILNCFRLSLPPQFDIFENPPDFSNDDVSQYNWIICTNLLLLSARTSCDVARAQPEQMYTKRIQARASELVQIMNAWPSEYIKFSHHTR</sequence>
<dbReference type="CDD" id="cd12148">
    <property type="entry name" value="fungal_TF_MHR"/>
    <property type="match status" value="1"/>
</dbReference>
<feature type="compositionally biased region" description="Low complexity" evidence="6">
    <location>
        <begin position="92"/>
        <end position="101"/>
    </location>
</feature>
<dbReference type="EMBL" id="CH476604">
    <property type="protein sequence ID" value="EAU31817.1"/>
    <property type="molecule type" value="Genomic_DNA"/>
</dbReference>
<evidence type="ECO:0000256" key="1">
    <source>
        <dbReference type="ARBA" id="ARBA00004123"/>
    </source>
</evidence>
<evidence type="ECO:0000313" key="9">
    <source>
        <dbReference type="Proteomes" id="UP000007963"/>
    </source>
</evidence>